<gene>
    <name evidence="1" type="ORF">QAD02_002444</name>
</gene>
<organism evidence="1 2">
    <name type="scientific">Eretmocerus hayati</name>
    <dbReference type="NCBI Taxonomy" id="131215"/>
    <lineage>
        <taxon>Eukaryota</taxon>
        <taxon>Metazoa</taxon>
        <taxon>Ecdysozoa</taxon>
        <taxon>Arthropoda</taxon>
        <taxon>Hexapoda</taxon>
        <taxon>Insecta</taxon>
        <taxon>Pterygota</taxon>
        <taxon>Neoptera</taxon>
        <taxon>Endopterygota</taxon>
        <taxon>Hymenoptera</taxon>
        <taxon>Apocrita</taxon>
        <taxon>Proctotrupomorpha</taxon>
        <taxon>Chalcidoidea</taxon>
        <taxon>Aphelinidae</taxon>
        <taxon>Aphelininae</taxon>
        <taxon>Eretmocerus</taxon>
    </lineage>
</organism>
<sequence length="272" mass="29984">MSDRSSPDIYDRETILATSPECESDNDVLFVQVDDCEIPISVVRFIEPIYDSPASPNENEDLSMVHELMSIENVPEHPSTSGESNDCSLNSNEILLQKPSLVPFRSITIDAYEKLTRTESSSSVKSAPPSATTPKKRGRPRKNKVPTAKLPSPPKKGRPSKNSTVDPPQHTQTGGDYQAPIKPQSYGDPEITNLQRLLQQIEELGRVSKLQVFEGIEKIVYDSVARINGKIEARKLALKAKGVKPTLQGCPRCGVSDENNCLRAGLRCRVCL</sequence>
<reference evidence="1" key="1">
    <citation type="submission" date="2023-04" db="EMBL/GenBank/DDBJ databases">
        <title>A chromosome-level genome assembly of the parasitoid wasp Eretmocerus hayati.</title>
        <authorList>
            <person name="Zhong Y."/>
            <person name="Liu S."/>
            <person name="Liu Y."/>
        </authorList>
    </citation>
    <scope>NUCLEOTIDE SEQUENCE</scope>
    <source>
        <strain evidence="1">ZJU_SS_LIU_2023</strain>
    </source>
</reference>
<proteinExistence type="predicted"/>
<accession>A0ACC2NIX0</accession>
<comment type="caution">
    <text evidence="1">The sequence shown here is derived from an EMBL/GenBank/DDBJ whole genome shotgun (WGS) entry which is preliminary data.</text>
</comment>
<dbReference type="Proteomes" id="UP001239111">
    <property type="component" value="Chromosome 3"/>
</dbReference>
<evidence type="ECO:0000313" key="2">
    <source>
        <dbReference type="Proteomes" id="UP001239111"/>
    </source>
</evidence>
<name>A0ACC2NIX0_9HYME</name>
<keyword evidence="2" id="KW-1185">Reference proteome</keyword>
<dbReference type="EMBL" id="CM056743">
    <property type="protein sequence ID" value="KAJ8671185.1"/>
    <property type="molecule type" value="Genomic_DNA"/>
</dbReference>
<protein>
    <submittedName>
        <fullName evidence="1">Uncharacterized protein</fullName>
    </submittedName>
</protein>
<evidence type="ECO:0000313" key="1">
    <source>
        <dbReference type="EMBL" id="KAJ8671185.1"/>
    </source>
</evidence>